<dbReference type="Gene3D" id="3.40.50.850">
    <property type="entry name" value="Isochorismatase-like"/>
    <property type="match status" value="1"/>
</dbReference>
<dbReference type="RefSeq" id="WP_210098770.1">
    <property type="nucleotide sequence ID" value="NZ_BAAAIO010000002.1"/>
</dbReference>
<dbReference type="Pfam" id="PF00857">
    <property type="entry name" value="Isochorismatase"/>
    <property type="match status" value="1"/>
</dbReference>
<organism evidence="3 4">
    <name type="scientific">Microbacterium phyllosphaerae</name>
    <dbReference type="NCBI Taxonomy" id="124798"/>
    <lineage>
        <taxon>Bacteria</taxon>
        <taxon>Bacillati</taxon>
        <taxon>Actinomycetota</taxon>
        <taxon>Actinomycetes</taxon>
        <taxon>Micrococcales</taxon>
        <taxon>Microbacteriaceae</taxon>
        <taxon>Microbacterium</taxon>
    </lineage>
</organism>
<protein>
    <submittedName>
        <fullName evidence="3">Nicotinamidase-related amidase</fullName>
    </submittedName>
</protein>
<dbReference type="InterPro" id="IPR050272">
    <property type="entry name" value="Isochorismatase-like_hydrls"/>
</dbReference>
<evidence type="ECO:0000256" key="1">
    <source>
        <dbReference type="ARBA" id="ARBA00022801"/>
    </source>
</evidence>
<evidence type="ECO:0000313" key="4">
    <source>
        <dbReference type="Proteomes" id="UP000703720"/>
    </source>
</evidence>
<comment type="caution">
    <text evidence="3">The sequence shown here is derived from an EMBL/GenBank/DDBJ whole genome shotgun (WGS) entry which is preliminary data.</text>
</comment>
<dbReference type="Proteomes" id="UP000703720">
    <property type="component" value="Unassembled WGS sequence"/>
</dbReference>
<accession>A0ABS4WU62</accession>
<gene>
    <name evidence="3" type="ORF">JOF42_003252</name>
</gene>
<proteinExistence type="predicted"/>
<evidence type="ECO:0000259" key="2">
    <source>
        <dbReference type="Pfam" id="PF00857"/>
    </source>
</evidence>
<evidence type="ECO:0000313" key="3">
    <source>
        <dbReference type="EMBL" id="MBP2379757.1"/>
    </source>
</evidence>
<keyword evidence="4" id="KW-1185">Reference proteome</keyword>
<dbReference type="SUPFAM" id="SSF52499">
    <property type="entry name" value="Isochorismatase-like hydrolases"/>
    <property type="match status" value="1"/>
</dbReference>
<dbReference type="InterPro" id="IPR036380">
    <property type="entry name" value="Isochorismatase-like_sf"/>
</dbReference>
<sequence>MPNIEFPSTTALVVVDVQAGTLPNARAVSAENLVSHVGSLVEAFRGSGRPVAFVVSTGTASGVTDHGPGGRVWPEGFAELAPGIDDRGDEPVHPRAGWSAFAGTSLLDDLTAAQITDIVVVGLATTFGVESTARDAADLGFSVVVVSDAVSDPDPSGHERSLTRVFPALGRVRTTAEVLAAI</sequence>
<dbReference type="CDD" id="cd00431">
    <property type="entry name" value="cysteine_hydrolases"/>
    <property type="match status" value="1"/>
</dbReference>
<name>A0ABS4WU62_9MICO</name>
<dbReference type="InterPro" id="IPR000868">
    <property type="entry name" value="Isochorismatase-like_dom"/>
</dbReference>
<dbReference type="PANTHER" id="PTHR43540">
    <property type="entry name" value="PEROXYUREIDOACRYLATE/UREIDOACRYLATE AMIDOHYDROLASE-RELATED"/>
    <property type="match status" value="1"/>
</dbReference>
<feature type="domain" description="Isochorismatase-like" evidence="2">
    <location>
        <begin position="10"/>
        <end position="177"/>
    </location>
</feature>
<keyword evidence="1" id="KW-0378">Hydrolase</keyword>
<reference evidence="3 4" key="1">
    <citation type="submission" date="2021-03" db="EMBL/GenBank/DDBJ databases">
        <title>Sequencing the genomes of 1000 actinobacteria strains.</title>
        <authorList>
            <person name="Klenk H.-P."/>
        </authorList>
    </citation>
    <scope>NUCLEOTIDE SEQUENCE [LARGE SCALE GENOMIC DNA]</scope>
    <source>
        <strain evidence="3 4">DSM 13468</strain>
    </source>
</reference>
<dbReference type="EMBL" id="JAGIOA010000001">
    <property type="protein sequence ID" value="MBP2379757.1"/>
    <property type="molecule type" value="Genomic_DNA"/>
</dbReference>
<dbReference type="PANTHER" id="PTHR43540:SF7">
    <property type="entry name" value="ISOCHORISMATASE FAMILY PROTEIN YECD"/>
    <property type="match status" value="1"/>
</dbReference>